<dbReference type="AlphaFoldDB" id="S4GZP2"/>
<gene>
    <name evidence="1" type="ORF">HMPREF1581_00553</name>
</gene>
<comment type="caution">
    <text evidence="1">The sequence shown here is derived from an EMBL/GenBank/DDBJ whole genome shotgun (WGS) entry which is preliminary data.</text>
</comment>
<organism evidence="1 2">
    <name type="scientific">Gardnerella vaginalis JCP8108</name>
    <dbReference type="NCBI Taxonomy" id="1261066"/>
    <lineage>
        <taxon>Bacteria</taxon>
        <taxon>Bacillati</taxon>
        <taxon>Actinomycetota</taxon>
        <taxon>Actinomycetes</taxon>
        <taxon>Bifidobacteriales</taxon>
        <taxon>Bifidobacteriaceae</taxon>
        <taxon>Gardnerella</taxon>
    </lineage>
</organism>
<protein>
    <submittedName>
        <fullName evidence="1">Uncharacterized protein</fullName>
    </submittedName>
</protein>
<accession>S4GZP2</accession>
<dbReference type="Proteomes" id="UP000014521">
    <property type="component" value="Unassembled WGS sequence"/>
</dbReference>
<name>S4GZP2_GARVA</name>
<dbReference type="PATRIC" id="fig|1261066.4.peg.510"/>
<evidence type="ECO:0000313" key="2">
    <source>
        <dbReference type="Proteomes" id="UP000014521"/>
    </source>
</evidence>
<evidence type="ECO:0000313" key="1">
    <source>
        <dbReference type="EMBL" id="EPI48751.1"/>
    </source>
</evidence>
<dbReference type="HOGENOM" id="CLU_123812_0_0_11"/>
<dbReference type="EMBL" id="ATJJ01000027">
    <property type="protein sequence ID" value="EPI48751.1"/>
    <property type="molecule type" value="Genomic_DNA"/>
</dbReference>
<sequence>MKKSGGSMNPHYNQNYTRKQIEDVLSMIKECINAGRFNIAMNENRQENIDFINEYNIYPSKRKEILMQISVDDFCHSLQNMKIGYEREVLYVFVPRITLANALGKQELVDIYTKFNVIKGKNGRRTIVISFHKLNKPIGYLFR</sequence>
<proteinExistence type="predicted"/>
<reference evidence="1 2" key="1">
    <citation type="submission" date="2013-06" db="EMBL/GenBank/DDBJ databases">
        <authorList>
            <person name="Weinstock G."/>
            <person name="Sodergren E."/>
            <person name="Lobos E.A."/>
            <person name="Fulton L."/>
            <person name="Fulton R."/>
            <person name="Courtney L."/>
            <person name="Fronick C."/>
            <person name="O'Laughlin M."/>
            <person name="Godfrey J."/>
            <person name="Wilson R.M."/>
            <person name="Miner T."/>
            <person name="Farmer C."/>
            <person name="Delehaunty K."/>
            <person name="Cordes M."/>
            <person name="Minx P."/>
            <person name="Tomlinson C."/>
            <person name="Chen J."/>
            <person name="Wollam A."/>
            <person name="Pepin K.H."/>
            <person name="Bhonagiri V."/>
            <person name="Zhang X."/>
            <person name="Warren W."/>
            <person name="Mitreva M."/>
            <person name="Mardis E.R."/>
            <person name="Wilson R.K."/>
        </authorList>
    </citation>
    <scope>NUCLEOTIDE SEQUENCE [LARGE SCALE GENOMIC DNA]</scope>
    <source>
        <strain evidence="1 2">JCP8108</strain>
    </source>
</reference>